<comment type="function">
    <text evidence="6 8 9">Necessary for efficient RNA polymerase transcription elongation past template-encoded arresting sites. The arresting sites in DNA have the property of trapping a certain fraction of elongating RNA polymerases that pass through, resulting in locked ternary complexes. Cleavage of the nascent transcript by cleavage factors such as GreA or GreB allows the resumption of elongation from the new 3'terminus. GreA releases sequences of 2 to 3 nucleotides.</text>
</comment>
<dbReference type="InterPro" id="IPR018151">
    <property type="entry name" value="TF_GreA/GreB_CS"/>
</dbReference>
<dbReference type="InterPro" id="IPR036805">
    <property type="entry name" value="Tscrpt_elong_fac_GreA/B_N_sf"/>
</dbReference>
<keyword evidence="3 8" id="KW-0805">Transcription regulation</keyword>
<evidence type="ECO:0000256" key="5">
    <source>
        <dbReference type="ARBA" id="ARBA00023163"/>
    </source>
</evidence>
<dbReference type="NCBIfam" id="TIGR01462">
    <property type="entry name" value="greA"/>
    <property type="match status" value="1"/>
</dbReference>
<dbReference type="InterPro" id="IPR006359">
    <property type="entry name" value="Tscrpt_elong_fac_GreA"/>
</dbReference>
<dbReference type="HAMAP" id="MF_00105">
    <property type="entry name" value="GreA_GreB"/>
    <property type="match status" value="1"/>
</dbReference>
<dbReference type="GO" id="GO:0003677">
    <property type="term" value="F:DNA binding"/>
    <property type="evidence" value="ECO:0007669"/>
    <property type="project" value="UniProtKB-UniRule"/>
</dbReference>
<dbReference type="Gene3D" id="1.10.287.180">
    <property type="entry name" value="Transcription elongation factor, GreA/GreB, N-terminal domain"/>
    <property type="match status" value="1"/>
</dbReference>
<dbReference type="Proteomes" id="UP000460435">
    <property type="component" value="Unassembled WGS sequence"/>
</dbReference>
<dbReference type="InterPro" id="IPR001437">
    <property type="entry name" value="Tscrpt_elong_fac_GreA/B_C"/>
</dbReference>
<comment type="caution">
    <text evidence="12">The sequence shown here is derived from an EMBL/GenBank/DDBJ whole genome shotgun (WGS) entry which is preliminary data.</text>
</comment>
<evidence type="ECO:0000256" key="1">
    <source>
        <dbReference type="ARBA" id="ARBA00008213"/>
    </source>
</evidence>
<dbReference type="Pfam" id="PF01272">
    <property type="entry name" value="GreA_GreB"/>
    <property type="match status" value="1"/>
</dbReference>
<evidence type="ECO:0000256" key="3">
    <source>
        <dbReference type="ARBA" id="ARBA00023015"/>
    </source>
</evidence>
<gene>
    <name evidence="8 12" type="primary">greA</name>
    <name evidence="12" type="ORF">F7O44_22390</name>
</gene>
<dbReference type="AlphaFoldDB" id="A0A7K3M9Z5"/>
<keyword evidence="13" id="KW-1185">Reference proteome</keyword>
<dbReference type="PANTHER" id="PTHR30437:SF4">
    <property type="entry name" value="TRANSCRIPTION ELONGATION FACTOR GREA"/>
    <property type="match status" value="1"/>
</dbReference>
<proteinExistence type="inferred from homology"/>
<dbReference type="PANTHER" id="PTHR30437">
    <property type="entry name" value="TRANSCRIPTION ELONGATION FACTOR GREA"/>
    <property type="match status" value="1"/>
</dbReference>
<feature type="domain" description="Transcription elongation factor GreA/GreB N-terminal" evidence="11">
    <location>
        <begin position="10"/>
        <end position="79"/>
    </location>
</feature>
<dbReference type="InterPro" id="IPR022691">
    <property type="entry name" value="Tscrpt_elong_fac_GreA/B_N"/>
</dbReference>
<dbReference type="FunFam" id="1.10.287.180:FF:000001">
    <property type="entry name" value="Transcription elongation factor GreA"/>
    <property type="match status" value="1"/>
</dbReference>
<dbReference type="SUPFAM" id="SSF46557">
    <property type="entry name" value="GreA transcript cleavage protein, N-terminal domain"/>
    <property type="match status" value="1"/>
</dbReference>
<keyword evidence="4 8" id="KW-0238">DNA-binding</keyword>
<dbReference type="Pfam" id="PF03449">
    <property type="entry name" value="GreA_GreB_N"/>
    <property type="match status" value="1"/>
</dbReference>
<accession>A0A7K3M9Z5</accession>
<dbReference type="GO" id="GO:0003746">
    <property type="term" value="F:translation elongation factor activity"/>
    <property type="evidence" value="ECO:0007669"/>
    <property type="project" value="UniProtKB-KW"/>
</dbReference>
<evidence type="ECO:0000256" key="8">
    <source>
        <dbReference type="HAMAP-Rule" id="MF_00105"/>
    </source>
</evidence>
<evidence type="ECO:0000256" key="9">
    <source>
        <dbReference type="RuleBase" id="RU000556"/>
    </source>
</evidence>
<organism evidence="12 13">
    <name type="scientific">Phytoactinopolyspora mesophila</name>
    <dbReference type="NCBI Taxonomy" id="2650750"/>
    <lineage>
        <taxon>Bacteria</taxon>
        <taxon>Bacillati</taxon>
        <taxon>Actinomycetota</taxon>
        <taxon>Actinomycetes</taxon>
        <taxon>Jiangellales</taxon>
        <taxon>Jiangellaceae</taxon>
        <taxon>Phytoactinopolyspora</taxon>
    </lineage>
</organism>
<keyword evidence="12" id="KW-0648">Protein biosynthesis</keyword>
<evidence type="ECO:0000313" key="13">
    <source>
        <dbReference type="Proteomes" id="UP000460435"/>
    </source>
</evidence>
<dbReference type="NCBIfam" id="NF001262">
    <property type="entry name" value="PRK00226.1-3"/>
    <property type="match status" value="1"/>
</dbReference>
<dbReference type="GO" id="GO:0032784">
    <property type="term" value="P:regulation of DNA-templated transcription elongation"/>
    <property type="evidence" value="ECO:0007669"/>
    <property type="project" value="UniProtKB-UniRule"/>
</dbReference>
<dbReference type="EMBL" id="WLZY01000008">
    <property type="protein sequence ID" value="NDL59827.1"/>
    <property type="molecule type" value="Genomic_DNA"/>
</dbReference>
<evidence type="ECO:0000259" key="11">
    <source>
        <dbReference type="Pfam" id="PF03449"/>
    </source>
</evidence>
<name>A0A7K3M9Z5_9ACTN</name>
<dbReference type="SUPFAM" id="SSF54534">
    <property type="entry name" value="FKBP-like"/>
    <property type="match status" value="1"/>
</dbReference>
<dbReference type="PROSITE" id="PS00829">
    <property type="entry name" value="GREAB_1"/>
    <property type="match status" value="1"/>
</dbReference>
<comment type="similarity">
    <text evidence="1 8 9">Belongs to the GreA/GreB family.</text>
</comment>
<sequence length="168" mass="18340">MTAASDNVAWLTEDAYKRLQDELEYLMGPARTEIAKRIEAARAEGDLSENGGYHAAKEEQGKQEARIHQLQQLLQRAKVGETPADDGVVEPGMIVEVKFAGDDEVERFLLGSRELASLDESVEIEVYSPQSPLGAAIHGKRAGEKASYEAPNGRTVTVEIVSVKPYKG</sequence>
<dbReference type="GO" id="GO:0070063">
    <property type="term" value="F:RNA polymerase binding"/>
    <property type="evidence" value="ECO:0007669"/>
    <property type="project" value="InterPro"/>
</dbReference>
<reference evidence="12 13" key="1">
    <citation type="submission" date="2019-11" db="EMBL/GenBank/DDBJ databases">
        <authorList>
            <person name="Li X.-J."/>
            <person name="Feng X.-M."/>
        </authorList>
    </citation>
    <scope>NUCLEOTIDE SEQUENCE [LARGE SCALE GENOMIC DNA]</scope>
    <source>
        <strain evidence="12 13">XMNu-373</strain>
    </source>
</reference>
<protein>
    <recommendedName>
        <fullName evidence="2 8">Transcription elongation factor GreA</fullName>
    </recommendedName>
    <alternativeName>
        <fullName evidence="7 8">Transcript cleavage factor GreA</fullName>
    </alternativeName>
</protein>
<dbReference type="GO" id="GO:0006354">
    <property type="term" value="P:DNA-templated transcription elongation"/>
    <property type="evidence" value="ECO:0007669"/>
    <property type="project" value="TreeGrafter"/>
</dbReference>
<evidence type="ECO:0000313" key="12">
    <source>
        <dbReference type="EMBL" id="NDL59827.1"/>
    </source>
</evidence>
<dbReference type="InterPro" id="IPR036953">
    <property type="entry name" value="GreA/GreB_C_sf"/>
</dbReference>
<feature type="domain" description="Transcription elongation factor GreA/GreB C-terminal" evidence="10">
    <location>
        <begin position="86"/>
        <end position="164"/>
    </location>
</feature>
<keyword evidence="12" id="KW-0251">Elongation factor</keyword>
<dbReference type="InterPro" id="IPR023459">
    <property type="entry name" value="Tscrpt_elong_fac_GreA/B_fam"/>
</dbReference>
<dbReference type="Gene3D" id="3.10.50.30">
    <property type="entry name" value="Transcription elongation factor, GreA/GreB, C-terminal domain"/>
    <property type="match status" value="1"/>
</dbReference>
<evidence type="ECO:0000256" key="6">
    <source>
        <dbReference type="ARBA" id="ARBA00024916"/>
    </source>
</evidence>
<dbReference type="InterPro" id="IPR028624">
    <property type="entry name" value="Tscrpt_elong_fac_GreA/B"/>
</dbReference>
<dbReference type="RefSeq" id="WP_162452502.1">
    <property type="nucleotide sequence ID" value="NZ_WLZY01000008.1"/>
</dbReference>
<evidence type="ECO:0000256" key="2">
    <source>
        <dbReference type="ARBA" id="ARBA00013729"/>
    </source>
</evidence>
<dbReference type="PIRSF" id="PIRSF006092">
    <property type="entry name" value="GreA_GreB"/>
    <property type="match status" value="1"/>
</dbReference>
<evidence type="ECO:0000256" key="4">
    <source>
        <dbReference type="ARBA" id="ARBA00023125"/>
    </source>
</evidence>
<keyword evidence="5 8" id="KW-0804">Transcription</keyword>
<evidence type="ECO:0000259" key="10">
    <source>
        <dbReference type="Pfam" id="PF01272"/>
    </source>
</evidence>
<evidence type="ECO:0000256" key="7">
    <source>
        <dbReference type="ARBA" id="ARBA00030776"/>
    </source>
</evidence>